<dbReference type="AlphaFoldDB" id="A0AAP4BPT5"/>
<evidence type="ECO:0000313" key="2">
    <source>
        <dbReference type="EMBL" id="MDK4306005.1"/>
    </source>
</evidence>
<comment type="caution">
    <text evidence="2">The sequence shown here is derived from an EMBL/GenBank/DDBJ whole genome shotgun (WGS) entry which is preliminary data.</text>
</comment>
<protein>
    <recommendedName>
        <fullName evidence="4">Deoxyribose-phosphate aldolase</fullName>
    </recommendedName>
</protein>
<dbReference type="Proteomes" id="UP001224412">
    <property type="component" value="Unassembled WGS sequence"/>
</dbReference>
<sequence length="295" mass="31302">MEENWLHQFLAWDFRAPHVGLAEVRNGVAAAIAAGVGAVVVSPNHVATAAKTLDRYARQHGGDHYDDDADESSVLTIITAVGFPTGRHHILVKASEARLAVSQGAHRVWACVDTSNTDANALLSDMISLREAVPAPAQLGVVVPDYSAVGKQFASAPEQQSASAAGQQSGQLLEQQSGQLAGEETWKPETRRGELVSTCDFAKVDQLVVTSQTKYPAQWTTAQQLPDRIPIVLDMGAGTKLAESPAADSSLVEWLVAESADLAANKKALEKTETAKQILAVIPVPVGATRKNKNS</sequence>
<evidence type="ECO:0008006" key="4">
    <source>
        <dbReference type="Google" id="ProtNLM"/>
    </source>
</evidence>
<feature type="compositionally biased region" description="Low complexity" evidence="1">
    <location>
        <begin position="159"/>
        <end position="183"/>
    </location>
</feature>
<evidence type="ECO:0000313" key="3">
    <source>
        <dbReference type="Proteomes" id="UP001224412"/>
    </source>
</evidence>
<gene>
    <name evidence="2" type="ORF">QPX42_00290</name>
</gene>
<dbReference type="Gene3D" id="3.20.20.70">
    <property type="entry name" value="Aldolase class I"/>
    <property type="match status" value="1"/>
</dbReference>
<organism evidence="2 3">
    <name type="scientific">Corynebacterium pseudodiphtheriticum</name>
    <dbReference type="NCBI Taxonomy" id="37637"/>
    <lineage>
        <taxon>Bacteria</taxon>
        <taxon>Bacillati</taxon>
        <taxon>Actinomycetota</taxon>
        <taxon>Actinomycetes</taxon>
        <taxon>Mycobacteriales</taxon>
        <taxon>Corynebacteriaceae</taxon>
        <taxon>Corynebacterium</taxon>
    </lineage>
</organism>
<dbReference type="RefSeq" id="WP_284588698.1">
    <property type="nucleotide sequence ID" value="NZ_JASNUC010000001.1"/>
</dbReference>
<evidence type="ECO:0000256" key="1">
    <source>
        <dbReference type="SAM" id="MobiDB-lite"/>
    </source>
</evidence>
<feature type="region of interest" description="Disordered" evidence="1">
    <location>
        <begin position="159"/>
        <end position="192"/>
    </location>
</feature>
<dbReference type="InterPro" id="IPR013785">
    <property type="entry name" value="Aldolase_TIM"/>
</dbReference>
<dbReference type="EMBL" id="JASNVH010000001">
    <property type="protein sequence ID" value="MDK4306005.1"/>
    <property type="molecule type" value="Genomic_DNA"/>
</dbReference>
<proteinExistence type="predicted"/>
<name>A0AAP4BPT5_9CORY</name>
<accession>A0AAP4BPT5</accession>
<dbReference type="SUPFAM" id="SSF51569">
    <property type="entry name" value="Aldolase"/>
    <property type="match status" value="1"/>
</dbReference>
<reference evidence="2" key="1">
    <citation type="submission" date="2023-05" db="EMBL/GenBank/DDBJ databases">
        <title>Metabolic capabilities are highly conserved among human nasal-associated Corynebacterium species in pangenomic analyses.</title>
        <authorList>
            <person name="Tran T.H."/>
            <person name="Roberts A.Q."/>
            <person name="Escapa I.F."/>
            <person name="Gao W."/>
            <person name="Conlan S."/>
            <person name="Kong H."/>
            <person name="Segre J.A."/>
            <person name="Kelly M.S."/>
            <person name="Lemon K.P."/>
        </authorList>
    </citation>
    <scope>NUCLEOTIDE SEQUENCE</scope>
    <source>
        <strain evidence="2">KPL2773</strain>
    </source>
</reference>